<keyword evidence="1" id="KW-0472">Membrane</keyword>
<gene>
    <name evidence="3" type="ORF">ACFOZ7_17475</name>
</gene>
<dbReference type="PRINTS" id="PR00111">
    <property type="entry name" value="ABHYDROLASE"/>
</dbReference>
<organism evidence="3 4">
    <name type="scientific">Natribaculum luteum</name>
    <dbReference type="NCBI Taxonomy" id="1586232"/>
    <lineage>
        <taxon>Archaea</taxon>
        <taxon>Methanobacteriati</taxon>
        <taxon>Methanobacteriota</taxon>
        <taxon>Stenosarchaea group</taxon>
        <taxon>Halobacteria</taxon>
        <taxon>Halobacteriales</taxon>
        <taxon>Natrialbaceae</taxon>
        <taxon>Natribaculum</taxon>
    </lineage>
</organism>
<dbReference type="PANTHER" id="PTHR43798">
    <property type="entry name" value="MONOACYLGLYCEROL LIPASE"/>
    <property type="match status" value="1"/>
</dbReference>
<sequence length="338" mass="36205">MGRDLLRSVVGGAGLLLGATGAALWRWKRGRLDELAAGSELVATDRGVIEVARRGSGYPILVLHGDPGGYDQGLVLGEAMFDEDVEIIAPSRPGYLRTPLGDDPTPSDQAASLAALLDELRVEEALVVGLSGGGPSALHLAAEHPERVSGLILGSAVTTEFDERMFDTGNPVIDPILTSTPVLDVQSGVVAALRRTVPDRLIALLHGSLSTLEGEAFDEYVDFVRTNPEHRARSLEFVPTILPVSARIEGTLNDERWFRELPLVDYGTIQCPVLVVHGEFDAAVPISHAEFVAETLPDADVCRIESDHLAWIGPDADRAGRAVQEFAESVIEPVDETT</sequence>
<evidence type="ECO:0000259" key="2">
    <source>
        <dbReference type="Pfam" id="PF00561"/>
    </source>
</evidence>
<dbReference type="AlphaFoldDB" id="A0ABD5P3V2"/>
<dbReference type="EMBL" id="JBHSDJ010000126">
    <property type="protein sequence ID" value="MFC4248694.1"/>
    <property type="molecule type" value="Genomic_DNA"/>
</dbReference>
<dbReference type="PANTHER" id="PTHR43798:SF33">
    <property type="entry name" value="HYDROLASE, PUTATIVE (AFU_ORTHOLOGUE AFUA_2G14860)-RELATED"/>
    <property type="match status" value="1"/>
</dbReference>
<dbReference type="GeneID" id="71854123"/>
<evidence type="ECO:0000313" key="3">
    <source>
        <dbReference type="EMBL" id="MFC4248694.1"/>
    </source>
</evidence>
<dbReference type="Proteomes" id="UP001595821">
    <property type="component" value="Unassembled WGS sequence"/>
</dbReference>
<dbReference type="RefSeq" id="WP_246966216.1">
    <property type="nucleotide sequence ID" value="NZ_CP095397.1"/>
</dbReference>
<keyword evidence="3" id="KW-0378">Hydrolase</keyword>
<reference evidence="3 4" key="1">
    <citation type="journal article" date="2014" name="Int. J. Syst. Evol. Microbiol.">
        <title>Complete genome sequence of Corynebacterium casei LMG S-19264T (=DSM 44701T), isolated from a smear-ripened cheese.</title>
        <authorList>
            <consortium name="US DOE Joint Genome Institute (JGI-PGF)"/>
            <person name="Walter F."/>
            <person name="Albersmeier A."/>
            <person name="Kalinowski J."/>
            <person name="Ruckert C."/>
        </authorList>
    </citation>
    <scope>NUCLEOTIDE SEQUENCE [LARGE SCALE GENOMIC DNA]</scope>
    <source>
        <strain evidence="3 4">IBRC-M 10912</strain>
    </source>
</reference>
<dbReference type="InterPro" id="IPR029058">
    <property type="entry name" value="AB_hydrolase_fold"/>
</dbReference>
<keyword evidence="1" id="KW-0812">Transmembrane</keyword>
<proteinExistence type="predicted"/>
<evidence type="ECO:0000313" key="4">
    <source>
        <dbReference type="Proteomes" id="UP001595821"/>
    </source>
</evidence>
<dbReference type="InterPro" id="IPR050266">
    <property type="entry name" value="AB_hydrolase_sf"/>
</dbReference>
<feature type="domain" description="AB hydrolase-1" evidence="2">
    <location>
        <begin position="58"/>
        <end position="305"/>
    </location>
</feature>
<protein>
    <submittedName>
        <fullName evidence="3">Alpha/beta fold hydrolase</fullName>
    </submittedName>
</protein>
<accession>A0ABD5P3V2</accession>
<dbReference type="Gene3D" id="3.40.50.1820">
    <property type="entry name" value="alpha/beta hydrolase"/>
    <property type="match status" value="1"/>
</dbReference>
<dbReference type="GO" id="GO:0016787">
    <property type="term" value="F:hydrolase activity"/>
    <property type="evidence" value="ECO:0007669"/>
    <property type="project" value="UniProtKB-KW"/>
</dbReference>
<dbReference type="SUPFAM" id="SSF53474">
    <property type="entry name" value="alpha/beta-Hydrolases"/>
    <property type="match status" value="1"/>
</dbReference>
<evidence type="ECO:0000256" key="1">
    <source>
        <dbReference type="SAM" id="Phobius"/>
    </source>
</evidence>
<dbReference type="InterPro" id="IPR000073">
    <property type="entry name" value="AB_hydrolase_1"/>
</dbReference>
<keyword evidence="1" id="KW-1133">Transmembrane helix</keyword>
<feature type="transmembrane region" description="Helical" evidence="1">
    <location>
        <begin position="6"/>
        <end position="25"/>
    </location>
</feature>
<name>A0ABD5P3V2_9EURY</name>
<comment type="caution">
    <text evidence="3">The sequence shown here is derived from an EMBL/GenBank/DDBJ whole genome shotgun (WGS) entry which is preliminary data.</text>
</comment>
<dbReference type="Pfam" id="PF00561">
    <property type="entry name" value="Abhydrolase_1"/>
    <property type="match status" value="1"/>
</dbReference>